<evidence type="ECO:0000313" key="3">
    <source>
        <dbReference type="Proteomes" id="UP001610563"/>
    </source>
</evidence>
<keyword evidence="1" id="KW-0732">Signal</keyword>
<sequence length="174" mass="20083">MRSLNTMLAIWIALLAAFAMALPIDDADNTKLTNVTITANGQFPTALLDLPDSADLLTRTLWKPDPDVTCDPEGWVRNEPRWYSWSVHEVEKEKGKVTLYGKKCVRLACYREAAAYVCNMNKGRLFLEFKDITESFWKVFNTCQKEHELLFAGFRQEKPKWVTVLRADTRDCSW</sequence>
<gene>
    <name evidence="2" type="ORF">BJX66DRAFT_298231</name>
</gene>
<evidence type="ECO:0000256" key="1">
    <source>
        <dbReference type="SAM" id="SignalP"/>
    </source>
</evidence>
<feature type="signal peptide" evidence="1">
    <location>
        <begin position="1"/>
        <end position="21"/>
    </location>
</feature>
<evidence type="ECO:0000313" key="2">
    <source>
        <dbReference type="EMBL" id="KAL2797105.1"/>
    </source>
</evidence>
<feature type="chain" id="PRO_5047130614" evidence="1">
    <location>
        <begin position="22"/>
        <end position="174"/>
    </location>
</feature>
<dbReference type="Proteomes" id="UP001610563">
    <property type="component" value="Unassembled WGS sequence"/>
</dbReference>
<comment type="caution">
    <text evidence="2">The sequence shown here is derived from an EMBL/GenBank/DDBJ whole genome shotgun (WGS) entry which is preliminary data.</text>
</comment>
<dbReference type="EMBL" id="JBFTWV010000021">
    <property type="protein sequence ID" value="KAL2797105.1"/>
    <property type="molecule type" value="Genomic_DNA"/>
</dbReference>
<keyword evidence="3" id="KW-1185">Reference proteome</keyword>
<protein>
    <submittedName>
        <fullName evidence="2">Uncharacterized protein</fullName>
    </submittedName>
</protein>
<reference evidence="2 3" key="1">
    <citation type="submission" date="2024-07" db="EMBL/GenBank/DDBJ databases">
        <title>Section-level genome sequencing and comparative genomics of Aspergillus sections Usti and Cavernicolus.</title>
        <authorList>
            <consortium name="Lawrence Berkeley National Laboratory"/>
            <person name="Nybo J.L."/>
            <person name="Vesth T.C."/>
            <person name="Theobald S."/>
            <person name="Frisvad J.C."/>
            <person name="Larsen T.O."/>
            <person name="Kjaerboelling I."/>
            <person name="Rothschild-Mancinelli K."/>
            <person name="Lyhne E.K."/>
            <person name="Kogle M.E."/>
            <person name="Barry K."/>
            <person name="Clum A."/>
            <person name="Na H."/>
            <person name="Ledsgaard L."/>
            <person name="Lin J."/>
            <person name="Lipzen A."/>
            <person name="Kuo A."/>
            <person name="Riley R."/>
            <person name="Mondo S."/>
            <person name="Labutti K."/>
            <person name="Haridas S."/>
            <person name="Pangalinan J."/>
            <person name="Salamov A.A."/>
            <person name="Simmons B.A."/>
            <person name="Magnuson J.K."/>
            <person name="Chen J."/>
            <person name="Drula E."/>
            <person name="Henrissat B."/>
            <person name="Wiebenga A."/>
            <person name="Lubbers R.J."/>
            <person name="Gomes A.C."/>
            <person name="Makela M.R."/>
            <person name="Stajich J."/>
            <person name="Grigoriev I.V."/>
            <person name="Mortensen U.H."/>
            <person name="De Vries R.P."/>
            <person name="Baker S.E."/>
            <person name="Andersen M.R."/>
        </authorList>
    </citation>
    <scope>NUCLEOTIDE SEQUENCE [LARGE SCALE GENOMIC DNA]</scope>
    <source>
        <strain evidence="2 3">CBS 209.92</strain>
    </source>
</reference>
<name>A0ABR4GDI5_9EURO</name>
<accession>A0ABR4GDI5</accession>
<proteinExistence type="predicted"/>
<organism evidence="2 3">
    <name type="scientific">Aspergillus keveii</name>
    <dbReference type="NCBI Taxonomy" id="714993"/>
    <lineage>
        <taxon>Eukaryota</taxon>
        <taxon>Fungi</taxon>
        <taxon>Dikarya</taxon>
        <taxon>Ascomycota</taxon>
        <taxon>Pezizomycotina</taxon>
        <taxon>Eurotiomycetes</taxon>
        <taxon>Eurotiomycetidae</taxon>
        <taxon>Eurotiales</taxon>
        <taxon>Aspergillaceae</taxon>
        <taxon>Aspergillus</taxon>
        <taxon>Aspergillus subgen. Nidulantes</taxon>
    </lineage>
</organism>